<accession>A0AAD5VIW1</accession>
<name>A0AAD5VIW1_9AGAR</name>
<gene>
    <name evidence="1" type="ORF">NP233_g12155</name>
</gene>
<keyword evidence="2" id="KW-1185">Reference proteome</keyword>
<proteinExistence type="predicted"/>
<evidence type="ECO:0000313" key="2">
    <source>
        <dbReference type="Proteomes" id="UP001213000"/>
    </source>
</evidence>
<protein>
    <submittedName>
        <fullName evidence="1">Uncharacterized protein</fullName>
    </submittedName>
</protein>
<sequence>MVTTDWSHLAGSLEKKEEWEIEFATDIGERLRVEWIQQEIDELYIELDKTPDGRLMRQRLKRASVDQSRYLEPILARMDDKDLGEEERQRLEGKMEEEHALSRKEFQRYFEDIRETEIAIGPYLREFYKLPPPIEPKKKRRFVLF</sequence>
<organism evidence="1 2">
    <name type="scientific">Leucocoprinus birnbaumii</name>
    <dbReference type="NCBI Taxonomy" id="56174"/>
    <lineage>
        <taxon>Eukaryota</taxon>
        <taxon>Fungi</taxon>
        <taxon>Dikarya</taxon>
        <taxon>Basidiomycota</taxon>
        <taxon>Agaricomycotina</taxon>
        <taxon>Agaricomycetes</taxon>
        <taxon>Agaricomycetidae</taxon>
        <taxon>Agaricales</taxon>
        <taxon>Agaricineae</taxon>
        <taxon>Agaricaceae</taxon>
        <taxon>Leucocoprinus</taxon>
    </lineage>
</organism>
<dbReference type="EMBL" id="JANIEX010001659">
    <property type="protein sequence ID" value="KAJ3555652.1"/>
    <property type="molecule type" value="Genomic_DNA"/>
</dbReference>
<comment type="caution">
    <text evidence="1">The sequence shown here is derived from an EMBL/GenBank/DDBJ whole genome shotgun (WGS) entry which is preliminary data.</text>
</comment>
<evidence type="ECO:0000313" key="1">
    <source>
        <dbReference type="EMBL" id="KAJ3555652.1"/>
    </source>
</evidence>
<dbReference type="AlphaFoldDB" id="A0AAD5VIW1"/>
<reference evidence="1" key="1">
    <citation type="submission" date="2022-07" db="EMBL/GenBank/DDBJ databases">
        <title>Genome Sequence of Leucocoprinus birnbaumii.</title>
        <authorList>
            <person name="Buettner E."/>
        </authorList>
    </citation>
    <scope>NUCLEOTIDE SEQUENCE</scope>
    <source>
        <strain evidence="1">VT141</strain>
    </source>
</reference>
<dbReference type="Proteomes" id="UP001213000">
    <property type="component" value="Unassembled WGS sequence"/>
</dbReference>